<proteinExistence type="predicted"/>
<reference evidence="2 3" key="1">
    <citation type="submission" date="2018-09" db="EMBL/GenBank/DDBJ databases">
        <title>YIM PH21274 draft genome.</title>
        <authorList>
            <person name="Miao C."/>
        </authorList>
    </citation>
    <scope>NUCLEOTIDE SEQUENCE [LARGE SCALE GENOMIC DNA]</scope>
    <source>
        <strain evidence="2 3">YIM PH 21724</strain>
    </source>
</reference>
<organism evidence="2 3">
    <name type="scientific">Nocardia panacis</name>
    <dbReference type="NCBI Taxonomy" id="2340916"/>
    <lineage>
        <taxon>Bacteria</taxon>
        <taxon>Bacillati</taxon>
        <taxon>Actinomycetota</taxon>
        <taxon>Actinomycetes</taxon>
        <taxon>Mycobacteriales</taxon>
        <taxon>Nocardiaceae</taxon>
        <taxon>Nocardia</taxon>
    </lineage>
</organism>
<protein>
    <submittedName>
        <fullName evidence="2">Uncharacterized protein</fullName>
    </submittedName>
</protein>
<feature type="region of interest" description="Disordered" evidence="1">
    <location>
        <begin position="1"/>
        <end position="31"/>
    </location>
</feature>
<evidence type="ECO:0000313" key="3">
    <source>
        <dbReference type="Proteomes" id="UP000266677"/>
    </source>
</evidence>
<name>A0A3A4KX75_9NOCA</name>
<accession>A0A3A4KX75</accession>
<evidence type="ECO:0000313" key="2">
    <source>
        <dbReference type="EMBL" id="RJO78309.1"/>
    </source>
</evidence>
<evidence type="ECO:0000256" key="1">
    <source>
        <dbReference type="SAM" id="MobiDB-lite"/>
    </source>
</evidence>
<sequence length="460" mass="49149">MVEVTLDPWGDDLMTPPSDAPRTHAGSVAEQTDPRGLLRLRLAAAGGPAVHRMVAPGLVEVLTLAPLGRAVTPELLAEWEIGVEEALASAEANSGAESLELGWEGRGETDLAVLTGSEFAGAHIRRLEHYPVIGQHGALFVAAGAGELYAHPLCGPDSEVVLDALGTIACSAAITSSVFWWQDRVIRLAATTATRADGSVEVRPTPELRSVLDGLTATHEFALLPADIDGALEALEIYSRLRTDPGRPDPALRALSIDLDPAYGLTAGAGGAILHARGHDRAHHLLAALNLTKDRDLAVLDIATGCLYNPRERVEVEVTMPDHTLPYLTPALLADLITAAADPNDPDLTLTRAGDRIRAHRHEYVYQLETRTGTECSRVYTVLPVVVREVLWAWACEDPDWKTAVGWRKVAPGAPGVESARGLEILQDELAAPTSRLTVEGLALLDQFLGLRDRALPAGE</sequence>
<comment type="caution">
    <text evidence="2">The sequence shown here is derived from an EMBL/GenBank/DDBJ whole genome shotgun (WGS) entry which is preliminary data.</text>
</comment>
<dbReference type="Proteomes" id="UP000266677">
    <property type="component" value="Unassembled WGS sequence"/>
</dbReference>
<keyword evidence="3" id="KW-1185">Reference proteome</keyword>
<dbReference type="AlphaFoldDB" id="A0A3A4KX75"/>
<dbReference type="EMBL" id="QZFU01000013">
    <property type="protein sequence ID" value="RJO78309.1"/>
    <property type="molecule type" value="Genomic_DNA"/>
</dbReference>
<gene>
    <name evidence="2" type="ORF">D5S18_05175</name>
</gene>